<feature type="compositionally biased region" description="Basic and acidic residues" evidence="5">
    <location>
        <begin position="1536"/>
        <end position="1589"/>
    </location>
</feature>
<feature type="compositionally biased region" description="Basic and acidic residues" evidence="5">
    <location>
        <begin position="1662"/>
        <end position="1801"/>
    </location>
</feature>
<evidence type="ECO:0000256" key="3">
    <source>
        <dbReference type="ARBA" id="ARBA00019596"/>
    </source>
</evidence>
<keyword evidence="4" id="KW-0539">Nucleus</keyword>
<reference evidence="9 10" key="1">
    <citation type="journal article" date="2023" name="Res Sq">
        <title>Genomic and morphological characterization of Knufia obscura isolated from the Mars 2020 spacecraft assembly facility.</title>
        <authorList>
            <person name="Chander A.M."/>
            <person name="Teixeira M.M."/>
            <person name="Singh N.K."/>
            <person name="Williams M.P."/>
            <person name="Parker C.W."/>
            <person name="Leo P."/>
            <person name="Stajich J.E."/>
            <person name="Torok T."/>
            <person name="Tighe S."/>
            <person name="Mason C.E."/>
            <person name="Venkateswaran K."/>
        </authorList>
    </citation>
    <scope>NUCLEOTIDE SEQUENCE [LARGE SCALE GENOMIC DNA]</scope>
    <source>
        <strain evidence="9 10">CCFEE 5817</strain>
    </source>
</reference>
<dbReference type="InterPro" id="IPR021418">
    <property type="entry name" value="THO_THOC2_C"/>
</dbReference>
<feature type="region of interest" description="Disordered" evidence="5">
    <location>
        <begin position="556"/>
        <end position="588"/>
    </location>
</feature>
<dbReference type="Proteomes" id="UP001334248">
    <property type="component" value="Unassembled WGS sequence"/>
</dbReference>
<feature type="compositionally biased region" description="Polar residues" evidence="5">
    <location>
        <begin position="2118"/>
        <end position="2131"/>
    </location>
</feature>
<evidence type="ECO:0000259" key="7">
    <source>
        <dbReference type="Pfam" id="PF11732"/>
    </source>
</evidence>
<feature type="compositionally biased region" description="Basic and acidic residues" evidence="5">
    <location>
        <begin position="2145"/>
        <end position="2176"/>
    </location>
</feature>
<keyword evidence="10" id="KW-1185">Reference proteome</keyword>
<feature type="compositionally biased region" description="Polar residues" evidence="5">
    <location>
        <begin position="1981"/>
        <end position="1998"/>
    </location>
</feature>
<evidence type="ECO:0000256" key="4">
    <source>
        <dbReference type="ARBA" id="ARBA00023242"/>
    </source>
</evidence>
<feature type="region of interest" description="Disordered" evidence="5">
    <location>
        <begin position="1"/>
        <end position="113"/>
    </location>
</feature>
<feature type="compositionally biased region" description="Polar residues" evidence="5">
    <location>
        <begin position="1825"/>
        <end position="1839"/>
    </location>
</feature>
<dbReference type="EMBL" id="JAVHJV010000002">
    <property type="protein sequence ID" value="KAK5944871.1"/>
    <property type="molecule type" value="Genomic_DNA"/>
</dbReference>
<comment type="subcellular location">
    <subcellularLocation>
        <location evidence="1">Nucleus</location>
    </subcellularLocation>
</comment>
<feature type="compositionally biased region" description="Basic and acidic residues" evidence="5">
    <location>
        <begin position="1853"/>
        <end position="1877"/>
    </location>
</feature>
<feature type="region of interest" description="Disordered" evidence="5">
    <location>
        <begin position="1117"/>
        <end position="1155"/>
    </location>
</feature>
<feature type="domain" description="THO complex subunitTHOC2 N-terminal" evidence="7">
    <location>
        <begin position="852"/>
        <end position="927"/>
    </location>
</feature>
<feature type="domain" description="THO complex subunit 2 N-terminal" evidence="8">
    <location>
        <begin position="120"/>
        <end position="850"/>
    </location>
</feature>
<feature type="compositionally biased region" description="Basic and acidic residues" evidence="5">
    <location>
        <begin position="1640"/>
        <end position="1653"/>
    </location>
</feature>
<evidence type="ECO:0000313" key="10">
    <source>
        <dbReference type="Proteomes" id="UP001334248"/>
    </source>
</evidence>
<feature type="compositionally biased region" description="Low complexity" evidence="5">
    <location>
        <begin position="1948"/>
        <end position="1957"/>
    </location>
</feature>
<comment type="caution">
    <text evidence="9">The sequence shown here is derived from an EMBL/GenBank/DDBJ whole genome shotgun (WGS) entry which is preliminary data.</text>
</comment>
<protein>
    <recommendedName>
        <fullName evidence="3">THO complex subunit 2</fullName>
    </recommendedName>
</protein>
<feature type="compositionally biased region" description="Pro residues" evidence="5">
    <location>
        <begin position="2019"/>
        <end position="2032"/>
    </location>
</feature>
<dbReference type="Pfam" id="PF16134">
    <property type="entry name" value="THOC2_N"/>
    <property type="match status" value="1"/>
</dbReference>
<dbReference type="PANTHER" id="PTHR21597">
    <property type="entry name" value="THO2 PROTEIN"/>
    <property type="match status" value="1"/>
</dbReference>
<feature type="compositionally biased region" description="Basic and acidic residues" evidence="5">
    <location>
        <begin position="576"/>
        <end position="588"/>
    </location>
</feature>
<evidence type="ECO:0000259" key="8">
    <source>
        <dbReference type="Pfam" id="PF16134"/>
    </source>
</evidence>
<gene>
    <name evidence="9" type="primary">RLR1</name>
    <name evidence="9" type="ORF">PMZ80_002073</name>
</gene>
<feature type="compositionally biased region" description="Polar residues" evidence="5">
    <location>
        <begin position="94"/>
        <end position="103"/>
    </location>
</feature>
<feature type="compositionally biased region" description="Polar residues" evidence="5">
    <location>
        <begin position="2095"/>
        <end position="2105"/>
    </location>
</feature>
<feature type="region of interest" description="Disordered" evidence="5">
    <location>
        <begin position="1518"/>
        <end position="2260"/>
    </location>
</feature>
<dbReference type="RefSeq" id="XP_064732961.1">
    <property type="nucleotide sequence ID" value="XM_064870508.1"/>
</dbReference>
<comment type="similarity">
    <text evidence="2">Belongs to the THOC2 family.</text>
</comment>
<feature type="compositionally biased region" description="Basic and acidic residues" evidence="5">
    <location>
        <begin position="1915"/>
        <end position="1936"/>
    </location>
</feature>
<accession>A0ABR0RWA7</accession>
<evidence type="ECO:0000256" key="2">
    <source>
        <dbReference type="ARBA" id="ARBA00007857"/>
    </source>
</evidence>
<proteinExistence type="inferred from homology"/>
<evidence type="ECO:0000259" key="6">
    <source>
        <dbReference type="Pfam" id="PF11262"/>
    </source>
</evidence>
<feature type="compositionally biased region" description="Basic and acidic residues" evidence="5">
    <location>
        <begin position="1117"/>
        <end position="1138"/>
    </location>
</feature>
<dbReference type="InterPro" id="IPR040007">
    <property type="entry name" value="Tho2"/>
</dbReference>
<dbReference type="Pfam" id="PF11732">
    <property type="entry name" value="Thoc2"/>
    <property type="match status" value="1"/>
</dbReference>
<name>A0ABR0RWA7_9EURO</name>
<evidence type="ECO:0000256" key="1">
    <source>
        <dbReference type="ARBA" id="ARBA00004123"/>
    </source>
</evidence>
<dbReference type="InterPro" id="IPR021726">
    <property type="entry name" value="THO_THOC2_N"/>
</dbReference>
<dbReference type="GeneID" id="89995522"/>
<organism evidence="9 10">
    <name type="scientific">Knufia obscura</name>
    <dbReference type="NCBI Taxonomy" id="1635080"/>
    <lineage>
        <taxon>Eukaryota</taxon>
        <taxon>Fungi</taxon>
        <taxon>Dikarya</taxon>
        <taxon>Ascomycota</taxon>
        <taxon>Pezizomycotina</taxon>
        <taxon>Eurotiomycetes</taxon>
        <taxon>Chaetothyriomycetidae</taxon>
        <taxon>Chaetothyriales</taxon>
        <taxon>Trichomeriaceae</taxon>
        <taxon>Knufia</taxon>
    </lineage>
</organism>
<evidence type="ECO:0000313" key="9">
    <source>
        <dbReference type="EMBL" id="KAK5944871.1"/>
    </source>
</evidence>
<dbReference type="PANTHER" id="PTHR21597:SF0">
    <property type="entry name" value="THO COMPLEX SUBUNIT 2"/>
    <property type="match status" value="1"/>
</dbReference>
<evidence type="ECO:0000256" key="5">
    <source>
        <dbReference type="SAM" id="MobiDB-lite"/>
    </source>
</evidence>
<feature type="region of interest" description="Disordered" evidence="5">
    <location>
        <begin position="650"/>
        <end position="678"/>
    </location>
</feature>
<feature type="compositionally biased region" description="Low complexity" evidence="5">
    <location>
        <begin position="58"/>
        <end position="78"/>
    </location>
</feature>
<feature type="compositionally biased region" description="Basic and acidic residues" evidence="5">
    <location>
        <begin position="1611"/>
        <end position="1622"/>
    </location>
</feature>
<sequence length="2260" mass="251291">MPPAAGPKRKRSDKSYPADDVARASPHRPDQLDLAKQSQSPSQPREDGGRTTRRQSRGGRNSTQNAAPQPQPTTDAPTIKSPTPTPAPADVAMTNGQTETADASSERAARPPRLFPYEHITDEIAQSWEGEGREKIKARLIDLCQIEEDITLDLLIQELVESATTSRIDTHDAGLVIKEAIASTQPENSGESASPIQDALLGAVSIIFADEDNKSKENSNPHVPELAIMLAATDIAPDVMRIELDAKLMEQLGLIRTSFHRQVIRKQTNLLYRQANYNLLREESEGFSKLVTELFTTSGNEAPHGDVVEATVEKVKAMIGAFDLDVGRSLDVVLDVFGSVLVKQYRFFVKFLRASPWWPRTEGNAQASEKYAQLGGLPLWALPGMKDWRLSEDQRAEVAQLAEERDVEFWNRAQREGVRAYYQLGKKLVSEEEQNGTADNADAKQQWIKATGTMPHLGSSEAAQLLGFKLRFYAPGAEGDGIDGTPRNLIYLAALLIKIGFISLHDLYPHLWRPDSEMDKLKGLKQNEKEEREKAARPGGGASNALANAGALADDTASNVPSRLRDQGTRASTPSKDAEPEKPKEAAIEKPDQKVLLLQSLLAIGALPEALFILGQFPWMMELIPELPEYLNRILHHSLSRVYENARPLNSRNSLQGQKPLYETDQPGIPKGQAKLGQPPQRRVLRWPLLDREDSEVDGINYRFYWDEWNDNIPVCRTVDDVFVLSKTLLPLVGAKIGHDVSLVLKFTRIGKVSLREDDSSSNRDRWLDLIKRVLLPSLSLTKPNPGAINEVFDFISLYPTETRYIMYLDWLKGRTSRTPDLFSASKLARDETKDVLKRISKTNVKPMARALAKIAYANPHIVIDAALPQIESYDSIANSFVEGTRYFTDLGYDVLTWSLVSAMQKEGRLGVQADGMFTSKWLTAIAHFIGKIYKRYGLMKPGPILQYVARQLDKGITIDLITLEQIVVSMAGIAPDANFNDAQLLAMGGGPLLQSQTLLQLLDQRHESKVTAKRLVRALQDYGLTAKLLLTMARQRQACIFDAGDAPLKAIGYKFDEITRVMGQYLDMLKSNLTAEEFGQLIPGTATIMNEYEIPAEVAFAIGRAMIQKQMNDFDRDDVKDSTTKDVNGDIDMKDGEASEEDGEAVETEDVATGAATPTENEITGNADADMAESEAITEQRWHPVLRDVMDETRPYLPEDIRDVVGPGFYVTFWQLSLYDINVPSNSYQDEMNRNKKKITGVTSDRSNVSSLHARNKEAQIKGYKQFNDDLLAENRQHLKAYSETKNRLTKEKDQWFAAKSRVATELNVALMEHCFLPRILFSPLDAYFCFKFAKLLHTLGAANFRTLGFYDLLFKPERLTSLIFMCTSKESDNLGKFLAEVLKDLARWHKGKETYEREAFGSKKNLPGFALKVKNGKPQLLLDYEKFRTILFKWHSNLHAALVKCLMSPEYMHVRNAISILRIVSPVFPAVDHHGRVLQKSVDKLRESDREDLKVASQALLGALSRRQKAWIQPQAFREGPGIPQELSTATPDLQKEDKKKADAAETGKSADVKMRDAPAVRNGDRAESSTKDSEKTPSVHSRDGRSPSRTGTPLPPRPPRDTNSLRPPRPDSRAHDLPRRVSPPPRFPSSSNLPSRPEVDSRNSYRDNRPPRGALPDPPRPDSRTSHSTRHAPERMHESSHDPAHRYPRPADRPSMLDRDERPPRREHDGRHDPRAAYEERRYNEREPRAERGTRPEREPRPDRDPRHERESTRPTDRDHGRHAERPERSERDYGRPAAEHSDRRRDDGHSSRRDEPPPSRTATPSAQAPDPAINPARAALIQNNDDSRPSMSIRGQAQDRARSSRPPSPKREDDRRHVPRSDRDDRHERRPEPSIRNAPQAPSPANSRTLPPSGPPTRETRGHGRGPVDMSHGRLEQDTSQRPGSRMERASEAEPPSGPRSRPPRQSLPNADSAPPPRPAPQNRQPPSGPSGHHTRNNSYVEPTAMSPSGTETSGIHPDRMNRIAPAESARNQRQPPPPPLQTSPPAGPRANAGPPTGPSAPSPSTRGPPSGPQAESGRGQRHPMAAVNSTLAQAAQGPRGPAGRGRGGMRQNSISYSNQMPPSPVGGPGQGFNGPSQQDLINNNPNGMPIQPRGPSGRQDSMRDDDRRPPRAHQQHDDRDRNHNPRGDRDGPGGGYNNDDGRPPRGPPQGRDDGNGPPPRSGPRGYPRGPNPNGDRDGGAPPSRKHPRDENASAPYGGGRGGRVASEAKRPRRGG</sequence>
<feature type="compositionally biased region" description="Basic and acidic residues" evidence="5">
    <location>
        <begin position="13"/>
        <end position="33"/>
    </location>
</feature>
<feature type="compositionally biased region" description="Acidic residues" evidence="5">
    <location>
        <begin position="1139"/>
        <end position="1151"/>
    </location>
</feature>
<dbReference type="Pfam" id="PF11262">
    <property type="entry name" value="Tho2"/>
    <property type="match status" value="1"/>
</dbReference>
<feature type="domain" description="THO complex subunitTHOC2 C-terminal" evidence="6">
    <location>
        <begin position="1205"/>
        <end position="1506"/>
    </location>
</feature>
<feature type="compositionally biased region" description="Low complexity" evidence="5">
    <location>
        <begin position="2207"/>
        <end position="2218"/>
    </location>
</feature>
<dbReference type="InterPro" id="IPR032302">
    <property type="entry name" value="THOC2_N"/>
</dbReference>